<organism evidence="1 2">
    <name type="scientific">Somion occarium</name>
    <dbReference type="NCBI Taxonomy" id="3059160"/>
    <lineage>
        <taxon>Eukaryota</taxon>
        <taxon>Fungi</taxon>
        <taxon>Dikarya</taxon>
        <taxon>Basidiomycota</taxon>
        <taxon>Agaricomycotina</taxon>
        <taxon>Agaricomycetes</taxon>
        <taxon>Polyporales</taxon>
        <taxon>Cerrenaceae</taxon>
        <taxon>Somion</taxon>
    </lineage>
</organism>
<evidence type="ECO:0008006" key="3">
    <source>
        <dbReference type="Google" id="ProtNLM"/>
    </source>
</evidence>
<proteinExistence type="predicted"/>
<protein>
    <recommendedName>
        <fullName evidence="3">F-box domain-containing protein</fullName>
    </recommendedName>
</protein>
<accession>A0ABP1E9B5</accession>
<dbReference type="Proteomes" id="UP001497453">
    <property type="component" value="Chromosome 9"/>
</dbReference>
<name>A0ABP1E9B5_9APHY</name>
<gene>
    <name evidence="1" type="ORF">GFSPODELE1_LOCUS10630</name>
</gene>
<dbReference type="SUPFAM" id="SSF52047">
    <property type="entry name" value="RNI-like"/>
    <property type="match status" value="1"/>
</dbReference>
<reference evidence="2" key="1">
    <citation type="submission" date="2024-04" db="EMBL/GenBank/DDBJ databases">
        <authorList>
            <person name="Shaw F."/>
            <person name="Minotto A."/>
        </authorList>
    </citation>
    <scope>NUCLEOTIDE SEQUENCE [LARGE SCALE GENOMIC DNA]</scope>
</reference>
<evidence type="ECO:0000313" key="1">
    <source>
        <dbReference type="EMBL" id="CAL1716182.1"/>
    </source>
</evidence>
<sequence length="705" mass="78937">MQDVDDLRLEVEEEIALHRQTVVHELRIIATKCRFLNNLLPVAKLLPEILAAIFMYFASDPLSYGLPGSTGPYSWIAITHVSHRWREVALGTPKLWSFIHLGTRDRVEEFLARSSQALLHIRPWDVRRADDIRIWGENARRILPSVSVASLRLVLAQSSRIQTLSLALSNNVIERAFSVFSSSAEEFYAPALETLKFTSTHGPSFPDILTKGILPKLTHVELRGYNIPWHSAFLRTNLRSLIIRHDVITSPPGSSLSIGDLLVALSHMPGLQLLEVVSEYCSRLCETGGSYGSLQSVDLPCLQTLQMCLDAASIDAFLSHCTFPLSTTIAFKTDVRHNHGWEPFAMMDGTHKDKFDALRSIIRKSVDIPGQTIPSTGLSIHFDSLQTEPDPLWPESPGVEQNRMTLRTYALDPSSGQQQVHGALPPPHFSIRFSYRQGWKTPVILQNLLLGLPLSNVVDINVGSSQGCRIYPIAREMASFIAELVGRCSPSGLDILRMSGPSIDILHFLMSQPTHDALDWRLKPGPTLGNRGLFGCLRSLMLSDMPKGGQSWNGFEGIHIENLCDSIRTVAQRYKWSCGPFFELILQRCMERRECVLELVDAFSELVCQEGRFTRNLPLIHYDHAIQFLPSPPLTPYPATPPLPPDDYADSDLDRWNLVNPDMPTAGDWVDHLRSGRVAFDFRGDSGVTIEQNVCLTISPLEQFL</sequence>
<dbReference type="EMBL" id="OZ037952">
    <property type="protein sequence ID" value="CAL1716182.1"/>
    <property type="molecule type" value="Genomic_DNA"/>
</dbReference>
<keyword evidence="2" id="KW-1185">Reference proteome</keyword>
<evidence type="ECO:0000313" key="2">
    <source>
        <dbReference type="Proteomes" id="UP001497453"/>
    </source>
</evidence>